<evidence type="ECO:0000256" key="7">
    <source>
        <dbReference type="ARBA" id="ARBA00023136"/>
    </source>
</evidence>
<evidence type="ECO:0000256" key="2">
    <source>
        <dbReference type="ARBA" id="ARBA00005179"/>
    </source>
</evidence>
<keyword evidence="11" id="KW-1185">Reference proteome</keyword>
<feature type="transmembrane region" description="Helical" evidence="8">
    <location>
        <begin position="56"/>
        <end position="76"/>
    </location>
</feature>
<dbReference type="GO" id="GO:0006629">
    <property type="term" value="P:lipid metabolic process"/>
    <property type="evidence" value="ECO:0007669"/>
    <property type="project" value="InterPro"/>
</dbReference>
<keyword evidence="4" id="KW-0808">Transferase</keyword>
<protein>
    <recommendedName>
        <fullName evidence="9">Wax synthase domain-containing protein</fullName>
    </recommendedName>
</protein>
<evidence type="ECO:0000256" key="1">
    <source>
        <dbReference type="ARBA" id="ARBA00004141"/>
    </source>
</evidence>
<evidence type="ECO:0000313" key="11">
    <source>
        <dbReference type="Proteomes" id="UP000326924"/>
    </source>
</evidence>
<feature type="transmembrane region" description="Helical" evidence="8">
    <location>
        <begin position="266"/>
        <end position="289"/>
    </location>
</feature>
<evidence type="ECO:0000256" key="6">
    <source>
        <dbReference type="ARBA" id="ARBA00022989"/>
    </source>
</evidence>
<dbReference type="InParanoid" id="A0A5J5F062"/>
<dbReference type="GO" id="GO:0016020">
    <property type="term" value="C:membrane"/>
    <property type="evidence" value="ECO:0007669"/>
    <property type="project" value="UniProtKB-SubCell"/>
</dbReference>
<dbReference type="Pfam" id="PF13813">
    <property type="entry name" value="MBOAT_2"/>
    <property type="match status" value="1"/>
</dbReference>
<comment type="similarity">
    <text evidence="3">Belongs to the wax synthase family.</text>
</comment>
<dbReference type="OrthoDB" id="1077582at2759"/>
<organism evidence="10 11">
    <name type="scientific">Sphaerosporella brunnea</name>
    <dbReference type="NCBI Taxonomy" id="1250544"/>
    <lineage>
        <taxon>Eukaryota</taxon>
        <taxon>Fungi</taxon>
        <taxon>Dikarya</taxon>
        <taxon>Ascomycota</taxon>
        <taxon>Pezizomycotina</taxon>
        <taxon>Pezizomycetes</taxon>
        <taxon>Pezizales</taxon>
        <taxon>Pyronemataceae</taxon>
        <taxon>Sphaerosporella</taxon>
    </lineage>
</organism>
<accession>A0A5J5F062</accession>
<evidence type="ECO:0000313" key="10">
    <source>
        <dbReference type="EMBL" id="KAA8909185.1"/>
    </source>
</evidence>
<name>A0A5J5F062_9PEZI</name>
<evidence type="ECO:0000256" key="5">
    <source>
        <dbReference type="ARBA" id="ARBA00022692"/>
    </source>
</evidence>
<evidence type="ECO:0000256" key="3">
    <source>
        <dbReference type="ARBA" id="ARBA00007282"/>
    </source>
</evidence>
<dbReference type="EMBL" id="VXIS01000060">
    <property type="protein sequence ID" value="KAA8909185.1"/>
    <property type="molecule type" value="Genomic_DNA"/>
</dbReference>
<evidence type="ECO:0000259" key="9">
    <source>
        <dbReference type="Pfam" id="PF13813"/>
    </source>
</evidence>
<dbReference type="PANTHER" id="PTHR31595:SF57">
    <property type="entry name" value="OS04G0481900 PROTEIN"/>
    <property type="match status" value="1"/>
</dbReference>
<proteinExistence type="inferred from homology"/>
<dbReference type="PANTHER" id="PTHR31595">
    <property type="entry name" value="LONG-CHAIN-ALCOHOL O-FATTY-ACYLTRANSFERASE 3-RELATED"/>
    <property type="match status" value="1"/>
</dbReference>
<dbReference type="InterPro" id="IPR044851">
    <property type="entry name" value="Wax_synthase"/>
</dbReference>
<dbReference type="AlphaFoldDB" id="A0A5J5F062"/>
<dbReference type="Proteomes" id="UP000326924">
    <property type="component" value="Unassembled WGS sequence"/>
</dbReference>
<evidence type="ECO:0000256" key="8">
    <source>
        <dbReference type="SAM" id="Phobius"/>
    </source>
</evidence>
<comment type="pathway">
    <text evidence="2">Secondary metabolite biosynthesis.</text>
</comment>
<gene>
    <name evidence="10" type="ORF">FN846DRAFT_943164</name>
</gene>
<comment type="subcellular location">
    <subcellularLocation>
        <location evidence="1">Membrane</location>
        <topology evidence="1">Multi-pass membrane protein</topology>
    </subcellularLocation>
</comment>
<feature type="transmembrane region" description="Helical" evidence="8">
    <location>
        <begin position="295"/>
        <end position="317"/>
    </location>
</feature>
<keyword evidence="5 8" id="KW-0812">Transmembrane</keyword>
<comment type="caution">
    <text evidence="10">The sequence shown here is derived from an EMBL/GenBank/DDBJ whole genome shotgun (WGS) entry which is preliminary data.</text>
</comment>
<keyword evidence="6 8" id="KW-1133">Transmembrane helix</keyword>
<feature type="transmembrane region" description="Helical" evidence="8">
    <location>
        <begin position="329"/>
        <end position="351"/>
    </location>
</feature>
<dbReference type="InterPro" id="IPR032805">
    <property type="entry name" value="Wax_synthase_dom"/>
</dbReference>
<feature type="domain" description="Wax synthase" evidence="9">
    <location>
        <begin position="218"/>
        <end position="300"/>
    </location>
</feature>
<reference evidence="10 11" key="1">
    <citation type="submission" date="2019-09" db="EMBL/GenBank/DDBJ databases">
        <title>Draft genome of the ectomycorrhizal ascomycete Sphaerosporella brunnea.</title>
        <authorList>
            <consortium name="DOE Joint Genome Institute"/>
            <person name="Benucci G.M."/>
            <person name="Marozzi G."/>
            <person name="Antonielli L."/>
            <person name="Sanchez S."/>
            <person name="Marco P."/>
            <person name="Wang X."/>
            <person name="Falini L.B."/>
            <person name="Barry K."/>
            <person name="Haridas S."/>
            <person name="Lipzen A."/>
            <person name="Labutti K."/>
            <person name="Grigoriev I.V."/>
            <person name="Murat C."/>
            <person name="Martin F."/>
            <person name="Albertini E."/>
            <person name="Donnini D."/>
            <person name="Bonito G."/>
        </authorList>
    </citation>
    <scope>NUCLEOTIDE SEQUENCE [LARGE SCALE GENOMIC DNA]</scope>
    <source>
        <strain evidence="10 11">Sb_GMNB300</strain>
    </source>
</reference>
<sequence>MAAELQHPLSLPLHLATLYLTLLPPPSALRRHASIFLILLTYLPLTLHPISADPAAAYGAATLWVLTLRVLTIHVFHAVPERDLYRPHLEPAGAALSYPLHEKAGWAFSLLTSLRNVGWNNCVPLPASAAPRSRQRFALRAAGRVAGLYLLLDLSRTWMVQQPYCGFPRGNLPSQQPLRRRAGDLAANGISAAGYMALQYELLSLLAVGVFGQAPELWAPLFGDLALCWSVSNLWGKVWHSMLRAGTVPWGRALADWAGVKGRKRYALLVAIAFAISAAGHAVAVHTVAPAKGGGAVRFFGMQALGIGIEGAVARLWRAVGGGGGGAGAATKMLGFVWTLAWLGFTCPLQADEMVEIGLFEKEAVPFSVVRWALGWQP</sequence>
<dbReference type="GO" id="GO:0008374">
    <property type="term" value="F:O-acyltransferase activity"/>
    <property type="evidence" value="ECO:0007669"/>
    <property type="project" value="InterPro"/>
</dbReference>
<evidence type="ECO:0000256" key="4">
    <source>
        <dbReference type="ARBA" id="ARBA00022679"/>
    </source>
</evidence>
<keyword evidence="7 8" id="KW-0472">Membrane</keyword>